<dbReference type="GO" id="GO:0005634">
    <property type="term" value="C:nucleus"/>
    <property type="evidence" value="ECO:0007669"/>
    <property type="project" value="UniProtKB-SubCell"/>
</dbReference>
<evidence type="ECO:0000313" key="11">
    <source>
        <dbReference type="EMBL" id="KAF4582146.1"/>
    </source>
</evidence>
<comment type="caution">
    <text evidence="11">The sequence shown here is derived from an EMBL/GenBank/DDBJ whole genome shotgun (WGS) entry which is preliminary data.</text>
</comment>
<dbReference type="InterPro" id="IPR021644">
    <property type="entry name" value="CAF-1_p150_acidic"/>
</dbReference>
<sequence>MTLKMLEPNIQETEAAGRKRTHTEFAGDDEEPDSSAVIKASAQVTVSKPHDSTQSAPHGSLAVADAACKSTVPKSSSPRATETRSPKQVEICEESDSPNAAASKATKPASSTSTPKSKPRLSLEEKTARENEKAQKRQQKEAQAAQRAAEKAKLEEEKAVRAKEREEKRRKKEEEDAAKAERRRQREEEQRRIQEDKDKKARSQKKLNDFFRAPNTPKKTTAGPGSHSASPSKPDSEEATPKPVQSAYDQLFKPFYVRDNTRWTGPAPLLDEETRNARSHVLDGFIGGCRQSEDQSGPLDVAELLHLPCKPRQRGWLHRPVRQIMEKALQEMKQSGTDVRVAASSISSVRKGLAKVPIKVIAFSRDVRPPYRGTMTSKPFDLGLEKWRKLARNTTNRRLPLDYDYDSEAEWQDEEGEDIDVDDDDEEQDEDDDMDGFLDDSEDAGLSRRVFAKTMEPESSGIWFDNAAGRGSVPALSGFRMEFMHEGLKHNWGVDPWSSQYWEPEEKRKLKAKGGSKMAPPKTPATAFEAMKDGEDKAGSKTVRAEHLDEVKKLILQYRDLSKGSIIDIIFHKFRNTHSSVSRAEVKNTVDMIAEKKGAGRSREWGLRAGFEIEL</sequence>
<reference evidence="11 12" key="1">
    <citation type="journal article" date="2020" name="G3 (Bethesda)">
        <title>Genetic Underpinnings of Host Manipulation by Ophiocordyceps as Revealed by Comparative Transcriptomics.</title>
        <authorList>
            <person name="Will I."/>
            <person name="Das B."/>
            <person name="Trinh T."/>
            <person name="Brachmann A."/>
            <person name="Ohm R.A."/>
            <person name="de Bekker C."/>
        </authorList>
    </citation>
    <scope>NUCLEOTIDE SEQUENCE [LARGE SCALE GENOMIC DNA]</scope>
    <source>
        <strain evidence="11 12">EC05</strain>
    </source>
</reference>
<dbReference type="AlphaFoldDB" id="A0A8H4Q211"/>
<keyword evidence="3" id="KW-0227">DNA damage</keyword>
<dbReference type="Pfam" id="PF11600">
    <property type="entry name" value="CAF1A_acidic"/>
    <property type="match status" value="1"/>
</dbReference>
<evidence type="ECO:0000256" key="6">
    <source>
        <dbReference type="ARBA" id="ARBA00023242"/>
    </source>
</evidence>
<name>A0A8H4Q211_9HYPO</name>
<feature type="compositionally biased region" description="Low complexity" evidence="7">
    <location>
        <begin position="100"/>
        <end position="116"/>
    </location>
</feature>
<evidence type="ECO:0000256" key="4">
    <source>
        <dbReference type="ARBA" id="ARBA00023186"/>
    </source>
</evidence>
<comment type="subcellular location">
    <subcellularLocation>
        <location evidence="1">Nucleus</location>
    </subcellularLocation>
</comment>
<dbReference type="GO" id="GO:0006281">
    <property type="term" value="P:DNA repair"/>
    <property type="evidence" value="ECO:0007669"/>
    <property type="project" value="UniProtKB-KW"/>
</dbReference>
<evidence type="ECO:0000259" key="8">
    <source>
        <dbReference type="Pfam" id="PF11600"/>
    </source>
</evidence>
<feature type="domain" description="Chromatin assembly factor 1 subunit A dimerization" evidence="9">
    <location>
        <begin position="359"/>
        <end position="434"/>
    </location>
</feature>
<evidence type="ECO:0000259" key="9">
    <source>
        <dbReference type="Pfam" id="PF12253"/>
    </source>
</evidence>
<organism evidence="11 12">
    <name type="scientific">Ophiocordyceps camponoti-floridani</name>
    <dbReference type="NCBI Taxonomy" id="2030778"/>
    <lineage>
        <taxon>Eukaryota</taxon>
        <taxon>Fungi</taxon>
        <taxon>Dikarya</taxon>
        <taxon>Ascomycota</taxon>
        <taxon>Pezizomycotina</taxon>
        <taxon>Sordariomycetes</taxon>
        <taxon>Hypocreomycetidae</taxon>
        <taxon>Hypocreales</taxon>
        <taxon>Ophiocordycipitaceae</taxon>
        <taxon>Ophiocordyceps</taxon>
    </lineage>
</organism>
<dbReference type="Pfam" id="PF12253">
    <property type="entry name" value="CAF1A_dimeriz"/>
    <property type="match status" value="1"/>
</dbReference>
<feature type="compositionally biased region" description="Polar residues" evidence="7">
    <location>
        <begin position="42"/>
        <end position="57"/>
    </location>
</feature>
<dbReference type="PANTHER" id="PTHR15272:SF0">
    <property type="entry name" value="CHROMATIN ASSEMBLY FACTOR 1 SUBUNIT A"/>
    <property type="match status" value="1"/>
</dbReference>
<evidence type="ECO:0000256" key="3">
    <source>
        <dbReference type="ARBA" id="ARBA00022763"/>
    </source>
</evidence>
<dbReference type="PANTHER" id="PTHR15272">
    <property type="entry name" value="CHROMATIN ASSEMBLY FACTOR 1 SUBUNIT A CAF-1 SUBUNIT A"/>
    <property type="match status" value="1"/>
</dbReference>
<dbReference type="GO" id="GO:0006260">
    <property type="term" value="P:DNA replication"/>
    <property type="evidence" value="ECO:0007669"/>
    <property type="project" value="UniProtKB-KW"/>
</dbReference>
<protein>
    <submittedName>
        <fullName evidence="11">Chromatin assembly factor 1 subunit A</fullName>
    </submittedName>
</protein>
<dbReference type="GO" id="GO:0033186">
    <property type="term" value="C:CAF-1 complex"/>
    <property type="evidence" value="ECO:0007669"/>
    <property type="project" value="TreeGrafter"/>
</dbReference>
<accession>A0A8H4Q211</accession>
<keyword evidence="12" id="KW-1185">Reference proteome</keyword>
<feature type="domain" description="Chromatin assembly factor 1 p150 subunit acidic region" evidence="8">
    <location>
        <begin position="116"/>
        <end position="260"/>
    </location>
</feature>
<dbReference type="Pfam" id="PF21796">
    <property type="entry name" value="Cac1_C"/>
    <property type="match status" value="1"/>
</dbReference>
<feature type="region of interest" description="Disordered" evidence="7">
    <location>
        <begin position="404"/>
        <end position="441"/>
    </location>
</feature>
<dbReference type="Proteomes" id="UP000562929">
    <property type="component" value="Unassembled WGS sequence"/>
</dbReference>
<evidence type="ECO:0000256" key="1">
    <source>
        <dbReference type="ARBA" id="ARBA00004123"/>
    </source>
</evidence>
<keyword evidence="6" id="KW-0539">Nucleus</keyword>
<feature type="region of interest" description="Disordered" evidence="7">
    <location>
        <begin position="1"/>
        <end position="244"/>
    </location>
</feature>
<dbReference type="OrthoDB" id="79480at2759"/>
<keyword evidence="2" id="KW-0235">DNA replication</keyword>
<evidence type="ECO:0000259" key="10">
    <source>
        <dbReference type="Pfam" id="PF21796"/>
    </source>
</evidence>
<feature type="compositionally biased region" description="Basic and acidic residues" evidence="7">
    <location>
        <begin position="121"/>
        <end position="140"/>
    </location>
</feature>
<dbReference type="InterPro" id="IPR048800">
    <property type="entry name" value="Cac1-like_C"/>
</dbReference>
<keyword evidence="4" id="KW-0143">Chaperone</keyword>
<evidence type="ECO:0000256" key="2">
    <source>
        <dbReference type="ARBA" id="ARBA00022705"/>
    </source>
</evidence>
<evidence type="ECO:0000256" key="5">
    <source>
        <dbReference type="ARBA" id="ARBA00023204"/>
    </source>
</evidence>
<gene>
    <name evidence="11" type="ORF">GQ602_006770</name>
</gene>
<evidence type="ECO:0000256" key="7">
    <source>
        <dbReference type="SAM" id="MobiDB-lite"/>
    </source>
</evidence>
<feature type="compositionally biased region" description="Basic and acidic residues" evidence="7">
    <location>
        <begin position="148"/>
        <end position="209"/>
    </location>
</feature>
<dbReference type="EMBL" id="JAACLJ010000008">
    <property type="protein sequence ID" value="KAF4582146.1"/>
    <property type="molecule type" value="Genomic_DNA"/>
</dbReference>
<dbReference type="InterPro" id="IPR022043">
    <property type="entry name" value="CAF1A_DD"/>
</dbReference>
<evidence type="ECO:0000313" key="12">
    <source>
        <dbReference type="Proteomes" id="UP000562929"/>
    </source>
</evidence>
<feature type="domain" description="Chromatin assembly factor 1 subunit Cac1-like C-terminal" evidence="10">
    <location>
        <begin position="548"/>
        <end position="605"/>
    </location>
</feature>
<dbReference type="GO" id="GO:0006334">
    <property type="term" value="P:nucleosome assembly"/>
    <property type="evidence" value="ECO:0007669"/>
    <property type="project" value="TreeGrafter"/>
</dbReference>
<proteinExistence type="predicted"/>
<keyword evidence="5" id="KW-0234">DNA repair</keyword>